<dbReference type="OMA" id="EQFAYIS"/>
<dbReference type="AlphaFoldDB" id="A0A0N4WA05"/>
<name>A0A0N4WA05_HAEPC</name>
<evidence type="ECO:0000313" key="1">
    <source>
        <dbReference type="WBParaSite" id="HPLM_0000717701-mRNA-1"/>
    </source>
</evidence>
<proteinExistence type="predicted"/>
<organism evidence="1">
    <name type="scientific">Haemonchus placei</name>
    <name type="common">Barber's pole worm</name>
    <dbReference type="NCBI Taxonomy" id="6290"/>
    <lineage>
        <taxon>Eukaryota</taxon>
        <taxon>Metazoa</taxon>
        <taxon>Ecdysozoa</taxon>
        <taxon>Nematoda</taxon>
        <taxon>Chromadorea</taxon>
        <taxon>Rhabditida</taxon>
        <taxon>Rhabditina</taxon>
        <taxon>Rhabditomorpha</taxon>
        <taxon>Strongyloidea</taxon>
        <taxon>Trichostrongylidae</taxon>
        <taxon>Haemonchus</taxon>
    </lineage>
</organism>
<reference evidence="1" key="1">
    <citation type="submission" date="2017-02" db="UniProtKB">
        <authorList>
            <consortium name="WormBaseParasite"/>
        </authorList>
    </citation>
    <scope>IDENTIFICATION</scope>
</reference>
<accession>A0A0N4WA05</accession>
<sequence length="261" mass="29624">LRETQGGFRGDKEAWFWNDEVQGVVRALAENTSSRRPDCLTLKRVAKAAVAKAAVGSGLLYEKLEGREGEKFVFRLAKSRNRATLDIRAVKSARSSGGAILRKPGEVRRRWKEYFDRLLNEEFAHKKSPQLEATLGPIKLDRGWGAQSNRKNGGWKSNWSRWDTCRGMKVARRAWGKVAHAILGYSDPQRRFPEAWRSSSIVPILKQREDAMECSDYKGIELIAHTMKVYEHLVDSRLIESRSHRSGSASCLKGLQRMPSP</sequence>
<protein>
    <submittedName>
        <fullName evidence="1">Reverse transcriptase domain-containing protein</fullName>
    </submittedName>
</protein>
<dbReference type="WBParaSite" id="HPLM_0000717701-mRNA-1">
    <property type="protein sequence ID" value="HPLM_0000717701-mRNA-1"/>
    <property type="gene ID" value="HPLM_0000717701"/>
</dbReference>